<evidence type="ECO:0000313" key="2">
    <source>
        <dbReference type="Proteomes" id="UP000006671"/>
    </source>
</evidence>
<dbReference type="Proteomes" id="UP000006671">
    <property type="component" value="Unassembled WGS sequence"/>
</dbReference>
<sequence length="175" mass="19807">MSSSTKQFANCCCCKKRGNRFVPNNVTITNKTGTRLCDSHYQKLRRFIIGKIVEEDFKVEYSAANGFSQPIGMGKCKHVDTRSCANCKSGNTVCKGVAVEKVWNLLNHDGKVFDNHNEVGIVSFNDDGVFVFKSLECENIKLNRNGVCTDCHQLYEKLRHLKYKKTNNSDENLLL</sequence>
<proteinExistence type="predicted"/>
<organism evidence="2">
    <name type="scientific">Naegleria gruberi</name>
    <name type="common">Amoeba</name>
    <dbReference type="NCBI Taxonomy" id="5762"/>
    <lineage>
        <taxon>Eukaryota</taxon>
        <taxon>Discoba</taxon>
        <taxon>Heterolobosea</taxon>
        <taxon>Tetramitia</taxon>
        <taxon>Eutetramitia</taxon>
        <taxon>Vahlkampfiidae</taxon>
        <taxon>Naegleria</taxon>
    </lineage>
</organism>
<accession>D2VIE6</accession>
<dbReference type="RefSeq" id="XP_002675996.1">
    <property type="nucleotide sequence ID" value="XM_002675950.1"/>
</dbReference>
<dbReference type="EMBL" id="GG738874">
    <property type="protein sequence ID" value="EFC43252.1"/>
    <property type="molecule type" value="Genomic_DNA"/>
</dbReference>
<name>D2VIE6_NAEGR</name>
<dbReference type="InParanoid" id="D2VIE6"/>
<keyword evidence="2" id="KW-1185">Reference proteome</keyword>
<dbReference type="KEGG" id="ngr:NAEGRDRAFT_68657"/>
<dbReference type="GeneID" id="8853318"/>
<gene>
    <name evidence="1" type="ORF">NAEGRDRAFT_68657</name>
</gene>
<dbReference type="VEuPathDB" id="AmoebaDB:NAEGRDRAFT_68657"/>
<dbReference type="AlphaFoldDB" id="D2VIE6"/>
<reference evidence="1 2" key="1">
    <citation type="journal article" date="2010" name="Cell">
        <title>The genome of Naegleria gruberi illuminates early eukaryotic versatility.</title>
        <authorList>
            <person name="Fritz-Laylin L.K."/>
            <person name="Prochnik S.E."/>
            <person name="Ginger M.L."/>
            <person name="Dacks J.B."/>
            <person name="Carpenter M.L."/>
            <person name="Field M.C."/>
            <person name="Kuo A."/>
            <person name="Paredez A."/>
            <person name="Chapman J."/>
            <person name="Pham J."/>
            <person name="Shu S."/>
            <person name="Neupane R."/>
            <person name="Cipriano M."/>
            <person name="Mancuso J."/>
            <person name="Tu H."/>
            <person name="Salamov A."/>
            <person name="Lindquist E."/>
            <person name="Shapiro H."/>
            <person name="Lucas S."/>
            <person name="Grigoriev I.V."/>
            <person name="Cande W.Z."/>
            <person name="Fulton C."/>
            <person name="Rokhsar D.S."/>
            <person name="Dawson S.C."/>
        </authorList>
    </citation>
    <scope>NUCLEOTIDE SEQUENCE [LARGE SCALE GENOMIC DNA]</scope>
    <source>
        <strain evidence="1 2">NEG-M</strain>
    </source>
</reference>
<evidence type="ECO:0000313" key="1">
    <source>
        <dbReference type="EMBL" id="EFC43252.1"/>
    </source>
</evidence>
<protein>
    <submittedName>
        <fullName evidence="1">Predicted protein</fullName>
    </submittedName>
</protein>